<keyword evidence="1" id="KW-0723">Serine/threonine-protein kinase</keyword>
<dbReference type="InterPro" id="IPR000719">
    <property type="entry name" value="Prot_kinase_dom"/>
</dbReference>
<dbReference type="CDD" id="cd13118">
    <property type="entry name" value="POLO_box_1"/>
    <property type="match status" value="1"/>
</dbReference>
<dbReference type="AlphaFoldDB" id="A0A2S4PSS5"/>
<dbReference type="EMBL" id="PEDP01000734">
    <property type="protein sequence ID" value="POS85087.1"/>
    <property type="molecule type" value="Genomic_DNA"/>
</dbReference>
<keyword evidence="5 6" id="KW-0067">ATP-binding</keyword>
<dbReference type="InterPro" id="IPR033701">
    <property type="entry name" value="POLO_box_1"/>
</dbReference>
<evidence type="ECO:0000256" key="6">
    <source>
        <dbReference type="PROSITE-ProRule" id="PRU10141"/>
    </source>
</evidence>
<dbReference type="PROSITE" id="PS00108">
    <property type="entry name" value="PROTEIN_KINASE_ST"/>
    <property type="match status" value="1"/>
</dbReference>
<dbReference type="InterPro" id="IPR036947">
    <property type="entry name" value="POLO_box_dom_sf"/>
</dbReference>
<dbReference type="FunFam" id="1.10.510.10:FF:000652">
    <property type="entry name" value="Serine/threonine-protein kinase"/>
    <property type="match status" value="1"/>
</dbReference>
<evidence type="ECO:0000256" key="3">
    <source>
        <dbReference type="ARBA" id="ARBA00022741"/>
    </source>
</evidence>
<dbReference type="GO" id="GO:0000922">
    <property type="term" value="C:spindle pole"/>
    <property type="evidence" value="ECO:0007669"/>
    <property type="project" value="TreeGrafter"/>
</dbReference>
<dbReference type="GO" id="GO:0005816">
    <property type="term" value="C:spindle pole body"/>
    <property type="evidence" value="ECO:0007669"/>
    <property type="project" value="TreeGrafter"/>
</dbReference>
<feature type="domain" description="Protein kinase" evidence="8">
    <location>
        <begin position="61"/>
        <end position="323"/>
    </location>
</feature>
<dbReference type="Gene3D" id="1.10.510.10">
    <property type="entry name" value="Transferase(Phosphotransferase) domain 1"/>
    <property type="match status" value="1"/>
</dbReference>
<dbReference type="GO" id="GO:0005524">
    <property type="term" value="F:ATP binding"/>
    <property type="evidence" value="ECO:0007669"/>
    <property type="project" value="UniProtKB-UniRule"/>
</dbReference>
<dbReference type="InterPro" id="IPR011009">
    <property type="entry name" value="Kinase-like_dom_sf"/>
</dbReference>
<dbReference type="GO" id="GO:0005737">
    <property type="term" value="C:cytoplasm"/>
    <property type="evidence" value="ECO:0007669"/>
    <property type="project" value="TreeGrafter"/>
</dbReference>
<name>A0A2S4PSS5_9PEZI</name>
<evidence type="ECO:0000256" key="5">
    <source>
        <dbReference type="ARBA" id="ARBA00022840"/>
    </source>
</evidence>
<dbReference type="Gene3D" id="3.30.1120.30">
    <property type="entry name" value="POLO box domain"/>
    <property type="match status" value="2"/>
</dbReference>
<dbReference type="CDD" id="cd14099">
    <property type="entry name" value="STKc_PLK"/>
    <property type="match status" value="1"/>
</dbReference>
<dbReference type="GO" id="GO:0000776">
    <property type="term" value="C:kinetochore"/>
    <property type="evidence" value="ECO:0007669"/>
    <property type="project" value="TreeGrafter"/>
</dbReference>
<accession>A0A2S4PSS5</accession>
<feature type="region of interest" description="Disordered" evidence="7">
    <location>
        <begin position="1"/>
        <end position="45"/>
    </location>
</feature>
<dbReference type="GO" id="GO:0007052">
    <property type="term" value="P:mitotic spindle organization"/>
    <property type="evidence" value="ECO:0007669"/>
    <property type="project" value="TreeGrafter"/>
</dbReference>
<dbReference type="PANTHER" id="PTHR24345:SF0">
    <property type="entry name" value="CELL CYCLE SERINE_THREONINE-PROTEIN KINASE CDC5_MSD2"/>
    <property type="match status" value="1"/>
</dbReference>
<sequence length="951" mass="108996">MEALSPRDVNARIRNNHAVNQVVKPSTVPLKSTQKEKDHPPPPPLEVIEPASFSQKNGIIYKTGQLLGRGGFAVCYEGQNADTRQKYALKIVKSHMPQKKMEQKFQTELQIHSKMNQANIVEFHKAFSYQKCTYIVLELCPNGSLMDIVKKRKYITEPEVRFWTVQMAGAIKYMHGKGIIHRDLKMGNIFLDKNMNVKVGDFGLAALLMSGKDLQACRRTTLCGTPNYIAPEILSKDKSGHDHAVDIWSLGIIIFAMLTGKPPFQSATADEIYRRAREREYDWPKLNTSENFISKETKDLVSELLQAPQQRPLPDKIVQHAFFTCGWTPRPEEMTISLRERHPDQFQFPSLDKEDVFISSLKNLKSLCSQCEVGPWTLPRKYTSTYREVEEEEKLGLTPAVPLAEGVVYRPFHTWLQEQVKNLKKNGQSAVNILQLLKEVVSPASKKNFKNGSSFRSSSRSHAIYQKEKSHVLANKDHERKIHITSGINKKETITRLIQNEKKNQDPPEDVRDQLAVDMFNQLNIFDAKKNNHGEYKAYSNHSRAPFSIFQKSDAVKEVPDSKPDIILSRLRRLQLELERSLNSRSIAAESRIPRKSPIIVVKWVDYTNKYGLGYILSNGSVGTIFRAIPAFPQDPQKGLNPPTCVLIRDSEKHLINQNNPNWIDYGQLVPITGHKIEFYENRGDQGFFKAEVKATKFKSVSGLNGEMFKLGIGQDEFDSRKKERIAIWRKFGNYMTQYGRDTDYPFDENPQDNLEADSSAATFVNFYQRWGDVGCWGFDDGHLQFNFPDHTKIILSADGTWCDFYHLPIKAARDLEEKGILLPQALDERQHLSYPLQSMLNFKTRTIRTRSNRQPEIDPKILEIPQANDLRRKIEFIVQCIKEWTTNGGIGISDLSVEGRLRWSGARQKVDTKIPYKQVWVCVGGRATDERKVMWFDPRAPDIILSDIDH</sequence>
<dbReference type="Proteomes" id="UP000237438">
    <property type="component" value="Unassembled WGS sequence"/>
</dbReference>
<evidence type="ECO:0000256" key="4">
    <source>
        <dbReference type="ARBA" id="ARBA00022777"/>
    </source>
</evidence>
<dbReference type="InterPro" id="IPR017441">
    <property type="entry name" value="Protein_kinase_ATP_BS"/>
</dbReference>
<evidence type="ECO:0000256" key="2">
    <source>
        <dbReference type="ARBA" id="ARBA00022679"/>
    </source>
</evidence>
<dbReference type="Pfam" id="PF00069">
    <property type="entry name" value="Pkinase"/>
    <property type="match status" value="1"/>
</dbReference>
<evidence type="ECO:0000313" key="9">
    <source>
        <dbReference type="EMBL" id="POS85087.1"/>
    </source>
</evidence>
<dbReference type="GO" id="GO:0005634">
    <property type="term" value="C:nucleus"/>
    <property type="evidence" value="ECO:0007669"/>
    <property type="project" value="TreeGrafter"/>
</dbReference>
<evidence type="ECO:0000256" key="7">
    <source>
        <dbReference type="SAM" id="MobiDB-lite"/>
    </source>
</evidence>
<keyword evidence="3 6" id="KW-0547">Nucleotide-binding</keyword>
<dbReference type="SMART" id="SM00220">
    <property type="entry name" value="S_TKc"/>
    <property type="match status" value="1"/>
</dbReference>
<protein>
    <recommendedName>
        <fullName evidence="8">Protein kinase domain-containing protein</fullName>
    </recommendedName>
</protein>
<dbReference type="FunFam" id="3.30.1120.30:FF:000004">
    <property type="entry name" value="Serine/threonine-protein kinase"/>
    <property type="match status" value="1"/>
</dbReference>
<dbReference type="STRING" id="225359.A0A2S4PSS5"/>
<keyword evidence="10" id="KW-1185">Reference proteome</keyword>
<proteinExistence type="predicted"/>
<reference evidence="9 10" key="1">
    <citation type="submission" date="2017-10" db="EMBL/GenBank/DDBJ databases">
        <title>Development of genomic resources for the powdery mildew, Erysiphe pulchra.</title>
        <authorList>
            <person name="Wadl P.A."/>
            <person name="Mack B.M."/>
            <person name="Moore G."/>
            <person name="Beltz S.B."/>
        </authorList>
    </citation>
    <scope>NUCLEOTIDE SEQUENCE [LARGE SCALE GENOMIC DNA]</scope>
    <source>
        <strain evidence="9">Cflorida</strain>
    </source>
</reference>
<dbReference type="SUPFAM" id="SSF56112">
    <property type="entry name" value="Protein kinase-like (PK-like)"/>
    <property type="match status" value="1"/>
</dbReference>
<evidence type="ECO:0000256" key="1">
    <source>
        <dbReference type="ARBA" id="ARBA00022527"/>
    </source>
</evidence>
<dbReference type="GO" id="GO:0004674">
    <property type="term" value="F:protein serine/threonine kinase activity"/>
    <property type="evidence" value="ECO:0007669"/>
    <property type="project" value="UniProtKB-KW"/>
</dbReference>
<dbReference type="PROSITE" id="PS00107">
    <property type="entry name" value="PROTEIN_KINASE_ATP"/>
    <property type="match status" value="1"/>
</dbReference>
<evidence type="ECO:0000313" key="10">
    <source>
        <dbReference type="Proteomes" id="UP000237438"/>
    </source>
</evidence>
<dbReference type="InterPro" id="IPR008271">
    <property type="entry name" value="Ser/Thr_kinase_AS"/>
</dbReference>
<dbReference type="PROSITE" id="PS50011">
    <property type="entry name" value="PROTEIN_KINASE_DOM"/>
    <property type="match status" value="1"/>
</dbReference>
<organism evidence="9 10">
    <name type="scientific">Erysiphe pulchra</name>
    <dbReference type="NCBI Taxonomy" id="225359"/>
    <lineage>
        <taxon>Eukaryota</taxon>
        <taxon>Fungi</taxon>
        <taxon>Dikarya</taxon>
        <taxon>Ascomycota</taxon>
        <taxon>Pezizomycotina</taxon>
        <taxon>Leotiomycetes</taxon>
        <taxon>Erysiphales</taxon>
        <taxon>Erysiphaceae</taxon>
        <taxon>Erysiphe</taxon>
    </lineage>
</organism>
<gene>
    <name evidence="9" type="ORF">EPUL_001599</name>
</gene>
<comment type="caution">
    <text evidence="9">The sequence shown here is derived from an EMBL/GenBank/DDBJ whole genome shotgun (WGS) entry which is preliminary data.</text>
</comment>
<dbReference type="SUPFAM" id="SSF82615">
    <property type="entry name" value="Polo-box domain"/>
    <property type="match status" value="2"/>
</dbReference>
<evidence type="ECO:0000259" key="8">
    <source>
        <dbReference type="PROSITE" id="PS50011"/>
    </source>
</evidence>
<keyword evidence="2" id="KW-0808">Transferase</keyword>
<dbReference type="OrthoDB" id="408964at2759"/>
<feature type="binding site" evidence="6">
    <location>
        <position position="90"/>
    </location>
    <ligand>
        <name>ATP</name>
        <dbReference type="ChEBI" id="CHEBI:30616"/>
    </ligand>
</feature>
<dbReference type="PANTHER" id="PTHR24345">
    <property type="entry name" value="SERINE/THREONINE-PROTEIN KINASE PLK"/>
    <property type="match status" value="1"/>
</dbReference>
<keyword evidence="4" id="KW-0418">Kinase</keyword>